<dbReference type="GO" id="GO:0005509">
    <property type="term" value="F:calcium ion binding"/>
    <property type="evidence" value="ECO:0007669"/>
    <property type="project" value="InterPro"/>
</dbReference>
<dbReference type="GO" id="GO:0004553">
    <property type="term" value="F:hydrolase activity, hydrolyzing O-glycosyl compounds"/>
    <property type="evidence" value="ECO:0007669"/>
    <property type="project" value="InterPro"/>
</dbReference>
<dbReference type="InterPro" id="IPR015919">
    <property type="entry name" value="Cadherin-like_sf"/>
</dbReference>
<dbReference type="InterPro" id="IPR008965">
    <property type="entry name" value="CBM2/CBM3_carb-bd_dom_sf"/>
</dbReference>
<evidence type="ECO:0000256" key="1">
    <source>
        <dbReference type="SAM" id="SignalP"/>
    </source>
</evidence>
<dbReference type="InterPro" id="IPR011081">
    <property type="entry name" value="Big_4"/>
</dbReference>
<feature type="domain" description="Bacterial Ig-like" evidence="2">
    <location>
        <begin position="323"/>
        <end position="370"/>
    </location>
</feature>
<dbReference type="RefSeq" id="WP_181472509.1">
    <property type="nucleotide sequence ID" value="NZ_JACEFG010000002.1"/>
</dbReference>
<proteinExistence type="predicted"/>
<dbReference type="Pfam" id="PF05345">
    <property type="entry name" value="He_PIG"/>
    <property type="match status" value="1"/>
</dbReference>
<dbReference type="InterPro" id="IPR013783">
    <property type="entry name" value="Ig-like_fold"/>
</dbReference>
<protein>
    <submittedName>
        <fullName evidence="3">Ig-like domain-containing protein</fullName>
    </submittedName>
</protein>
<organism evidence="3 4">
    <name type="scientific">Halobacillus locisalis</name>
    <dbReference type="NCBI Taxonomy" id="220753"/>
    <lineage>
        <taxon>Bacteria</taxon>
        <taxon>Bacillati</taxon>
        <taxon>Bacillota</taxon>
        <taxon>Bacilli</taxon>
        <taxon>Bacillales</taxon>
        <taxon>Bacillaceae</taxon>
        <taxon>Halobacillus</taxon>
    </lineage>
</organism>
<dbReference type="InterPro" id="IPR002105">
    <property type="entry name" value="Dockerin_1_rpt"/>
</dbReference>
<dbReference type="InterPro" id="IPR036439">
    <property type="entry name" value="Dockerin_dom_sf"/>
</dbReference>
<reference evidence="3 4" key="1">
    <citation type="journal article" date="2004" name="Extremophiles">
        <title>Halobacillus locisalis sp. nov., a halophilic bacterium isolated from a marine solar saltern of the Yellow Sea in Korea.</title>
        <authorList>
            <person name="Yoon J.H."/>
            <person name="Kang K.H."/>
            <person name="Oh T.K."/>
            <person name="Park Y.H."/>
        </authorList>
    </citation>
    <scope>NUCLEOTIDE SEQUENCE [LARGE SCALE GENOMIC DNA]</scope>
    <source>
        <strain evidence="3 4">KCTC 3788</strain>
    </source>
</reference>
<evidence type="ECO:0000259" key="2">
    <source>
        <dbReference type="Pfam" id="PF07532"/>
    </source>
</evidence>
<dbReference type="CDD" id="cd14256">
    <property type="entry name" value="Dockerin_I"/>
    <property type="match status" value="1"/>
</dbReference>
<dbReference type="Proteomes" id="UP000571017">
    <property type="component" value="Unassembled WGS sequence"/>
</dbReference>
<evidence type="ECO:0000313" key="4">
    <source>
        <dbReference type="Proteomes" id="UP000571017"/>
    </source>
</evidence>
<dbReference type="EMBL" id="JACEFG010000002">
    <property type="protein sequence ID" value="MBA2175505.1"/>
    <property type="molecule type" value="Genomic_DNA"/>
</dbReference>
<dbReference type="AlphaFoldDB" id="A0A838CUS1"/>
<feature type="chain" id="PRO_5032853802" evidence="1">
    <location>
        <begin position="27"/>
        <end position="476"/>
    </location>
</feature>
<dbReference type="SUPFAM" id="SSF49313">
    <property type="entry name" value="Cadherin-like"/>
    <property type="match status" value="1"/>
</dbReference>
<dbReference type="Gene3D" id="1.10.1330.10">
    <property type="entry name" value="Dockerin domain"/>
    <property type="match status" value="1"/>
</dbReference>
<evidence type="ECO:0000313" key="3">
    <source>
        <dbReference type="EMBL" id="MBA2175505.1"/>
    </source>
</evidence>
<gene>
    <name evidence="3" type="ORF">H0266_11430</name>
</gene>
<dbReference type="Gene3D" id="2.60.40.680">
    <property type="match status" value="1"/>
</dbReference>
<dbReference type="GO" id="GO:0016020">
    <property type="term" value="C:membrane"/>
    <property type="evidence" value="ECO:0007669"/>
    <property type="project" value="InterPro"/>
</dbReference>
<dbReference type="GO" id="GO:0000272">
    <property type="term" value="P:polysaccharide catabolic process"/>
    <property type="evidence" value="ECO:0007669"/>
    <property type="project" value="InterPro"/>
</dbReference>
<feature type="signal peptide" evidence="1">
    <location>
        <begin position="1"/>
        <end position="26"/>
    </location>
</feature>
<dbReference type="SUPFAM" id="SSF63446">
    <property type="entry name" value="Type I dockerin domain"/>
    <property type="match status" value="1"/>
</dbReference>
<accession>A0A838CUS1</accession>
<dbReference type="GO" id="GO:0030246">
    <property type="term" value="F:carbohydrate binding"/>
    <property type="evidence" value="ECO:0007669"/>
    <property type="project" value="InterPro"/>
</dbReference>
<dbReference type="Pfam" id="PF00404">
    <property type="entry name" value="Dockerin_1"/>
    <property type="match status" value="1"/>
</dbReference>
<dbReference type="Pfam" id="PF07532">
    <property type="entry name" value="Big_4"/>
    <property type="match status" value="1"/>
</dbReference>
<keyword evidence="1" id="KW-0732">Signal</keyword>
<sequence>MNKRLISLFTALVLIATLFPSNQAFAYRDSVVEVTQTYSTSDEVRVAVKMHNIRNLNSGSLQVSVEGSNLDLDGFEAAPKFDKGMFTTTSREEGDTLNISFLASGSNEIDIDSSILGYVTYEVEDSSNVGESYDITLKNVSFKDADDEDLVEATYDGAVYYERSMGDVNDTNELNAAQAMKILQHANGSSTLSSEDLEFADIDGDGNISQKDAKELLEFIVGKKTSMMRIQTEEVNTAFVEVPYSHVMKANYGQAPYTWDASNLPSGLEINEETGEISGSPRDIETETIDITVEDRTGAEMSKSFDLSVIESDVKQIEQISPITVQKGEQPNLPSSIQVTYKDGTTSNEGVEWDTVNTSNVGEYTISGEVGDTQQTTSVQVIVFDGDEKPYVAEDQIIGVTTDYVGFLDVHTITVKVTDKVSRMEVVSGRTKIEMNADVDSTFSLATPRLESRDVVTVIAYDYFNEKITERKVTLK</sequence>
<dbReference type="Gene3D" id="2.60.40.10">
    <property type="entry name" value="Immunoglobulins"/>
    <property type="match status" value="1"/>
</dbReference>
<keyword evidence="4" id="KW-1185">Reference proteome</keyword>
<dbReference type="SUPFAM" id="SSF49384">
    <property type="entry name" value="Carbohydrate-binding domain"/>
    <property type="match status" value="1"/>
</dbReference>
<comment type="caution">
    <text evidence="3">The sequence shown here is derived from an EMBL/GenBank/DDBJ whole genome shotgun (WGS) entry which is preliminary data.</text>
</comment>
<name>A0A838CUS1_9BACI</name>